<comment type="caution">
    <text evidence="2">The sequence shown here is derived from an EMBL/GenBank/DDBJ whole genome shotgun (WGS) entry which is preliminary data.</text>
</comment>
<feature type="transmembrane region" description="Helical" evidence="1">
    <location>
        <begin position="47"/>
        <end position="72"/>
    </location>
</feature>
<proteinExistence type="predicted"/>
<protein>
    <submittedName>
        <fullName evidence="2">Uncharacterized protein</fullName>
    </submittedName>
</protein>
<gene>
    <name evidence="2" type="ORF">GHJ48_07665</name>
</gene>
<reference evidence="2 3" key="1">
    <citation type="submission" date="2019-10" db="EMBL/GenBank/DDBJ databases">
        <authorList>
            <person name="Dong K."/>
        </authorList>
    </citation>
    <scope>NUCLEOTIDE SEQUENCE [LARGE SCALE GENOMIC DNA]</scope>
    <source>
        <strain evidence="3">dk771</strain>
    </source>
</reference>
<keyword evidence="1" id="KW-0472">Membrane</keyword>
<sequence>MTSFSIMYFMLGLASLFLLILTIMLLHPKWRKGLFQAYPETARRSKLAHLADGLELLIYPIIWLFKIIAAIFK</sequence>
<evidence type="ECO:0000313" key="2">
    <source>
        <dbReference type="EMBL" id="MQW92268.1"/>
    </source>
</evidence>
<accession>A0AA90WC00</accession>
<keyword evidence="1" id="KW-0812">Transmembrane</keyword>
<keyword evidence="1" id="KW-1133">Transmembrane helix</keyword>
<evidence type="ECO:0000256" key="1">
    <source>
        <dbReference type="SAM" id="Phobius"/>
    </source>
</evidence>
<dbReference type="RefSeq" id="WP_153389360.1">
    <property type="nucleotide sequence ID" value="NZ_WITK01000011.1"/>
</dbReference>
<dbReference type="Proteomes" id="UP000480556">
    <property type="component" value="Unassembled WGS sequence"/>
</dbReference>
<name>A0AA90WC00_9GAMM</name>
<evidence type="ECO:0000313" key="3">
    <source>
        <dbReference type="Proteomes" id="UP000480556"/>
    </source>
</evidence>
<feature type="transmembrane region" description="Helical" evidence="1">
    <location>
        <begin position="6"/>
        <end position="26"/>
    </location>
</feature>
<dbReference type="AlphaFoldDB" id="A0AA90WC00"/>
<dbReference type="EMBL" id="WITK01000011">
    <property type="protein sequence ID" value="MQW92268.1"/>
    <property type="molecule type" value="Genomic_DNA"/>
</dbReference>
<organism evidence="2 3">
    <name type="scientific">Acinetobacter wanghuae</name>
    <dbReference type="NCBI Taxonomy" id="2662362"/>
    <lineage>
        <taxon>Bacteria</taxon>
        <taxon>Pseudomonadati</taxon>
        <taxon>Pseudomonadota</taxon>
        <taxon>Gammaproteobacteria</taxon>
        <taxon>Moraxellales</taxon>
        <taxon>Moraxellaceae</taxon>
        <taxon>Acinetobacter</taxon>
    </lineage>
</organism>